<accession>A0A382JFU1</accession>
<proteinExistence type="predicted"/>
<feature type="non-terminal residue" evidence="1">
    <location>
        <position position="229"/>
    </location>
</feature>
<sequence>MKDAIYIPAYSDGLMSMFYSMDDDEIAKKYQPDFKQKKSVRIYNKKYDTYFYNPYMLISAGTQYQKTNFREKLDIGDECKIFVDSGGYQLAMGTVNAEKFTDEVALKWSEANGNIFPILDRPAFSKLYDYNFSLTSSLNSAKYYQENRSRSDADVLNVLQGQNKEDMENWYKEISKYKFNGWGFGGSKGNMALVGLSILILLNNGEFDREDCKYLHIFGVSSNEIMVYL</sequence>
<dbReference type="EMBL" id="UINC01074208">
    <property type="protein sequence ID" value="SVC11174.1"/>
    <property type="molecule type" value="Genomic_DNA"/>
</dbReference>
<dbReference type="AlphaFoldDB" id="A0A382JFU1"/>
<reference evidence="1" key="1">
    <citation type="submission" date="2018-05" db="EMBL/GenBank/DDBJ databases">
        <authorList>
            <person name="Lanie J.A."/>
            <person name="Ng W.-L."/>
            <person name="Kazmierczak K.M."/>
            <person name="Andrzejewski T.M."/>
            <person name="Davidsen T.M."/>
            <person name="Wayne K.J."/>
            <person name="Tettelin H."/>
            <person name="Glass J.I."/>
            <person name="Rusch D."/>
            <person name="Podicherti R."/>
            <person name="Tsui H.-C.T."/>
            <person name="Winkler M.E."/>
        </authorList>
    </citation>
    <scope>NUCLEOTIDE SEQUENCE</scope>
</reference>
<evidence type="ECO:0000313" key="1">
    <source>
        <dbReference type="EMBL" id="SVC11174.1"/>
    </source>
</evidence>
<dbReference type="GO" id="GO:0006400">
    <property type="term" value="P:tRNA modification"/>
    <property type="evidence" value="ECO:0007669"/>
    <property type="project" value="InterPro"/>
</dbReference>
<name>A0A382JFU1_9ZZZZ</name>
<gene>
    <name evidence="1" type="ORF">METZ01_LOCUS264028</name>
</gene>
<dbReference type="Gene3D" id="3.20.20.105">
    <property type="entry name" value="Queuine tRNA-ribosyltransferase-like"/>
    <property type="match status" value="1"/>
</dbReference>
<organism evidence="1">
    <name type="scientific">marine metagenome</name>
    <dbReference type="NCBI Taxonomy" id="408172"/>
    <lineage>
        <taxon>unclassified sequences</taxon>
        <taxon>metagenomes</taxon>
        <taxon>ecological metagenomes</taxon>
    </lineage>
</organism>
<protein>
    <submittedName>
        <fullName evidence="1">Uncharacterized protein</fullName>
    </submittedName>
</protein>
<dbReference type="InterPro" id="IPR036511">
    <property type="entry name" value="TGT-like_sf"/>
</dbReference>